<dbReference type="PANTHER" id="PTHR35739">
    <property type="entry name" value="OS01G0861700 PROTEIN"/>
    <property type="match status" value="1"/>
</dbReference>
<dbReference type="InterPro" id="IPR012312">
    <property type="entry name" value="Hemerythrin-like"/>
</dbReference>
<accession>A0A9R0JY33</accession>
<evidence type="ECO:0000259" key="1">
    <source>
        <dbReference type="Pfam" id="PF01814"/>
    </source>
</evidence>
<dbReference type="RefSeq" id="XP_021851335.1">
    <property type="nucleotide sequence ID" value="XM_021995643.2"/>
</dbReference>
<evidence type="ECO:0000313" key="3">
    <source>
        <dbReference type="RefSeq" id="XP_021851335.1"/>
    </source>
</evidence>
<gene>
    <name evidence="3" type="primary">LOC110790888</name>
</gene>
<dbReference type="Proteomes" id="UP000813463">
    <property type="component" value="Chromosome 4"/>
</dbReference>
<feature type="domain" description="Hemerythrin-like" evidence="1">
    <location>
        <begin position="118"/>
        <end position="263"/>
    </location>
</feature>
<protein>
    <recommendedName>
        <fullName evidence="1">Hemerythrin-like domain-containing protein</fullName>
    </recommendedName>
</protein>
<organism evidence="2 3">
    <name type="scientific">Spinacia oleracea</name>
    <name type="common">Spinach</name>
    <dbReference type="NCBI Taxonomy" id="3562"/>
    <lineage>
        <taxon>Eukaryota</taxon>
        <taxon>Viridiplantae</taxon>
        <taxon>Streptophyta</taxon>
        <taxon>Embryophyta</taxon>
        <taxon>Tracheophyta</taxon>
        <taxon>Spermatophyta</taxon>
        <taxon>Magnoliopsida</taxon>
        <taxon>eudicotyledons</taxon>
        <taxon>Gunneridae</taxon>
        <taxon>Pentapetalae</taxon>
        <taxon>Caryophyllales</taxon>
        <taxon>Chenopodiaceae</taxon>
        <taxon>Chenopodioideae</taxon>
        <taxon>Anserineae</taxon>
        <taxon>Spinacia</taxon>
    </lineage>
</organism>
<dbReference type="Pfam" id="PF01814">
    <property type="entry name" value="Hemerythrin"/>
    <property type="match status" value="1"/>
</dbReference>
<dbReference type="AlphaFoldDB" id="A0A9R0JY33"/>
<sequence length="332" mass="37638">MGNCFSKKKSKCLAEIAPADEIIGRKPSPPVVYLHGNPTNSATYYLRFALCYKPISLRFIPQAETVDFTVRFDSDESISGPFETIMRYVESKLPHPALLRREKNEDETTAYWVPVVRMVALQHKSMKWHLGRVVRWGLDLSTRGGMRAVDPSIGTPKMEVNKLGKSYGNLLEMLLEHAQMEERILFPILQASDPGVCRCVNEEHGRELPVMNGIKEDIKSAGVLNAGTCIHREALSSLSARLQTLQENCCQHFEEEEINLFPLMEAADLTQEQHTNLIEQSINVMQGTHSSHLFPFFMDGLLPHQAMEYLDLLITCIHKETTLSMLRLLVQD</sequence>
<dbReference type="GeneID" id="110790888"/>
<evidence type="ECO:0000313" key="2">
    <source>
        <dbReference type="Proteomes" id="UP000813463"/>
    </source>
</evidence>
<dbReference type="OrthoDB" id="4951845at2759"/>
<keyword evidence="2" id="KW-1185">Reference proteome</keyword>
<reference evidence="2" key="1">
    <citation type="journal article" date="2021" name="Nat. Commun.">
        <title>Genomic analyses provide insights into spinach domestication and the genetic basis of agronomic traits.</title>
        <authorList>
            <person name="Cai X."/>
            <person name="Sun X."/>
            <person name="Xu C."/>
            <person name="Sun H."/>
            <person name="Wang X."/>
            <person name="Ge C."/>
            <person name="Zhang Z."/>
            <person name="Wang Q."/>
            <person name="Fei Z."/>
            <person name="Jiao C."/>
            <person name="Wang Q."/>
        </authorList>
    </citation>
    <scope>NUCLEOTIDE SEQUENCE [LARGE SCALE GENOMIC DNA]</scope>
    <source>
        <strain evidence="2">cv. Varoflay</strain>
    </source>
</reference>
<dbReference type="CDD" id="cd12108">
    <property type="entry name" value="Hr-like"/>
    <property type="match status" value="1"/>
</dbReference>
<dbReference type="KEGG" id="soe:110790888"/>
<reference evidence="3" key="2">
    <citation type="submission" date="2025-08" db="UniProtKB">
        <authorList>
            <consortium name="RefSeq"/>
        </authorList>
    </citation>
    <scope>IDENTIFICATION</scope>
    <source>
        <tissue evidence="3">Leaf</tissue>
    </source>
</reference>
<dbReference type="PANTHER" id="PTHR35739:SF1">
    <property type="entry name" value="OS01G0861700 PROTEIN"/>
    <property type="match status" value="1"/>
</dbReference>
<dbReference type="Gene3D" id="1.20.120.520">
    <property type="entry name" value="nmb1532 protein domain like"/>
    <property type="match status" value="1"/>
</dbReference>
<name>A0A9R0JY33_SPIOL</name>
<proteinExistence type="predicted"/>